<dbReference type="STRING" id="58114.SAMN05216270_103161"/>
<evidence type="ECO:0000256" key="1">
    <source>
        <dbReference type="SAM" id="Phobius"/>
    </source>
</evidence>
<gene>
    <name evidence="2" type="ORF">SAMN05216270_103161</name>
</gene>
<protein>
    <recommendedName>
        <fullName evidence="4">DUF3137 domain-containing protein</fullName>
    </recommendedName>
</protein>
<keyword evidence="1" id="KW-0472">Membrane</keyword>
<proteinExistence type="predicted"/>
<reference evidence="3" key="1">
    <citation type="submission" date="2016-10" db="EMBL/GenBank/DDBJ databases">
        <authorList>
            <person name="Varghese N."/>
            <person name="Submissions S."/>
        </authorList>
    </citation>
    <scope>NUCLEOTIDE SEQUENCE [LARGE SCALE GENOMIC DNA]</scope>
    <source>
        <strain evidence="3">CGMCC 4.3516</strain>
    </source>
</reference>
<feature type="transmembrane region" description="Helical" evidence="1">
    <location>
        <begin position="6"/>
        <end position="28"/>
    </location>
</feature>
<dbReference type="Proteomes" id="UP000198949">
    <property type="component" value="Unassembled WGS sequence"/>
</dbReference>
<accession>A0A1G6TU68</accession>
<evidence type="ECO:0000313" key="3">
    <source>
        <dbReference type="Proteomes" id="UP000198949"/>
    </source>
</evidence>
<evidence type="ECO:0000313" key="2">
    <source>
        <dbReference type="EMBL" id="SDD32712.1"/>
    </source>
</evidence>
<dbReference type="AlphaFoldDB" id="A0A1G6TU68"/>
<keyword evidence="1" id="KW-1133">Transmembrane helix</keyword>
<sequence>MDPLGFLVVQLGGLLFFGGLGVLIWLLVYSSILKRRRQIAGYHHWAGQHGFHYWPFEHSVLAISARPPLTNGSSRQAADVFRGEYRGAHLHFFELRYTTDNGNSQSTDYFQVVAISLPATRPLLDIRQESFMSKRFEKDIQFENQAFNDRFRIQSPSARFAYDVIHARMMEWMLSDWRAWSYAWRFEGPWLMTYRPGRLRLDEVFGYADFLHEARKRVPEHVWSD</sequence>
<dbReference type="OrthoDB" id="3429251at2"/>
<organism evidence="2 3">
    <name type="scientific">Glycomyces harbinensis</name>
    <dbReference type="NCBI Taxonomy" id="58114"/>
    <lineage>
        <taxon>Bacteria</taxon>
        <taxon>Bacillati</taxon>
        <taxon>Actinomycetota</taxon>
        <taxon>Actinomycetes</taxon>
        <taxon>Glycomycetales</taxon>
        <taxon>Glycomycetaceae</taxon>
        <taxon>Glycomyces</taxon>
    </lineage>
</organism>
<keyword evidence="1" id="KW-0812">Transmembrane</keyword>
<evidence type="ECO:0008006" key="4">
    <source>
        <dbReference type="Google" id="ProtNLM"/>
    </source>
</evidence>
<keyword evidence="3" id="KW-1185">Reference proteome</keyword>
<name>A0A1G6TU68_9ACTN</name>
<dbReference type="EMBL" id="FNAD01000003">
    <property type="protein sequence ID" value="SDD32712.1"/>
    <property type="molecule type" value="Genomic_DNA"/>
</dbReference>
<dbReference type="RefSeq" id="WP_091030740.1">
    <property type="nucleotide sequence ID" value="NZ_FNAD01000003.1"/>
</dbReference>